<evidence type="ECO:0000256" key="1">
    <source>
        <dbReference type="ARBA" id="ARBA00000553"/>
    </source>
</evidence>
<dbReference type="AlphaFoldDB" id="A0A235FCD0"/>
<proteinExistence type="inferred from homology"/>
<evidence type="ECO:0000256" key="3">
    <source>
        <dbReference type="ARBA" id="ARBA00003215"/>
    </source>
</evidence>
<evidence type="ECO:0000256" key="12">
    <source>
        <dbReference type="RuleBase" id="RU361274"/>
    </source>
</evidence>
<dbReference type="PANTHER" id="PTHR30616">
    <property type="entry name" value="UNCHARACTERIZED PROTEIN YFIH"/>
    <property type="match status" value="1"/>
</dbReference>
<dbReference type="GO" id="GO:0017061">
    <property type="term" value="F:S-methyl-5-thioadenosine phosphorylase activity"/>
    <property type="evidence" value="ECO:0007669"/>
    <property type="project" value="UniProtKB-EC"/>
</dbReference>
<evidence type="ECO:0000256" key="11">
    <source>
        <dbReference type="ARBA" id="ARBA00049893"/>
    </source>
</evidence>
<keyword evidence="5" id="KW-0808">Transferase</keyword>
<dbReference type="InterPro" id="IPR003730">
    <property type="entry name" value="Cu_polyphenol_OxRdtase"/>
</dbReference>
<keyword evidence="8" id="KW-0862">Zinc</keyword>
<dbReference type="Proteomes" id="UP000215059">
    <property type="component" value="Unassembled WGS sequence"/>
</dbReference>
<keyword evidence="14" id="KW-1185">Reference proteome</keyword>
<dbReference type="EMBL" id="NOII01000001">
    <property type="protein sequence ID" value="OYD58931.1"/>
    <property type="molecule type" value="Genomic_DNA"/>
</dbReference>
<dbReference type="InterPro" id="IPR011324">
    <property type="entry name" value="Cytotoxic_necrot_fac-like_cat"/>
</dbReference>
<name>A0A235FCD0_9BACL</name>
<dbReference type="CDD" id="cd16833">
    <property type="entry name" value="YfiH"/>
    <property type="match status" value="1"/>
</dbReference>
<dbReference type="Pfam" id="PF02578">
    <property type="entry name" value="Cu-oxidase_4"/>
    <property type="match status" value="1"/>
</dbReference>
<dbReference type="GO" id="GO:0005507">
    <property type="term" value="F:copper ion binding"/>
    <property type="evidence" value="ECO:0007669"/>
    <property type="project" value="TreeGrafter"/>
</dbReference>
<reference evidence="13 14" key="1">
    <citation type="submission" date="2017-07" db="EMBL/GenBank/DDBJ databases">
        <title>Fictibacillus sp. nov. GDSW-R2A3 Genome sequencing and assembly.</title>
        <authorList>
            <person name="Mayilraj S."/>
        </authorList>
    </citation>
    <scope>NUCLEOTIDE SEQUENCE [LARGE SCALE GENOMIC DNA]</scope>
    <source>
        <strain evidence="13 14">GDSW-R2A3</strain>
    </source>
</reference>
<dbReference type="PANTHER" id="PTHR30616:SF2">
    <property type="entry name" value="PURINE NUCLEOSIDE PHOSPHORYLASE LACC1"/>
    <property type="match status" value="1"/>
</dbReference>
<evidence type="ECO:0000256" key="5">
    <source>
        <dbReference type="ARBA" id="ARBA00022679"/>
    </source>
</evidence>
<dbReference type="InterPro" id="IPR038371">
    <property type="entry name" value="Cu_polyphenol_OxRdtase_sf"/>
</dbReference>
<comment type="function">
    <text evidence="3">Purine nucleoside enzyme that catalyzes the phosphorolysis of adenosine and inosine nucleosides, yielding D-ribose 1-phosphate and the respective free bases, adenine and hypoxanthine. Also catalyzes the phosphorolysis of S-methyl-5'-thioadenosine into adenine and S-methyl-5-thio-alpha-D-ribose 1-phosphate. Also has adenosine deaminase activity.</text>
</comment>
<comment type="catalytic activity">
    <reaction evidence="1">
        <text>inosine + phosphate = alpha-D-ribose 1-phosphate + hypoxanthine</text>
        <dbReference type="Rhea" id="RHEA:27646"/>
        <dbReference type="ChEBI" id="CHEBI:17368"/>
        <dbReference type="ChEBI" id="CHEBI:17596"/>
        <dbReference type="ChEBI" id="CHEBI:43474"/>
        <dbReference type="ChEBI" id="CHEBI:57720"/>
        <dbReference type="EC" id="2.4.2.1"/>
    </reaction>
    <physiologicalReaction direction="left-to-right" evidence="1">
        <dbReference type="Rhea" id="RHEA:27647"/>
    </physiologicalReaction>
</comment>
<dbReference type="Gene3D" id="3.60.140.10">
    <property type="entry name" value="CNF1/YfiH-like putative cysteine hydrolases"/>
    <property type="match status" value="1"/>
</dbReference>
<dbReference type="NCBIfam" id="TIGR00726">
    <property type="entry name" value="peptidoglycan editing factor PgeF"/>
    <property type="match status" value="1"/>
</dbReference>
<evidence type="ECO:0000256" key="2">
    <source>
        <dbReference type="ARBA" id="ARBA00001947"/>
    </source>
</evidence>
<evidence type="ECO:0000256" key="10">
    <source>
        <dbReference type="ARBA" id="ARBA00048968"/>
    </source>
</evidence>
<comment type="catalytic activity">
    <reaction evidence="9">
        <text>adenosine + H2O + H(+) = inosine + NH4(+)</text>
        <dbReference type="Rhea" id="RHEA:24408"/>
        <dbReference type="ChEBI" id="CHEBI:15377"/>
        <dbReference type="ChEBI" id="CHEBI:15378"/>
        <dbReference type="ChEBI" id="CHEBI:16335"/>
        <dbReference type="ChEBI" id="CHEBI:17596"/>
        <dbReference type="ChEBI" id="CHEBI:28938"/>
        <dbReference type="EC" id="3.5.4.4"/>
    </reaction>
    <physiologicalReaction direction="left-to-right" evidence="9">
        <dbReference type="Rhea" id="RHEA:24409"/>
    </physiologicalReaction>
</comment>
<evidence type="ECO:0000313" key="14">
    <source>
        <dbReference type="Proteomes" id="UP000215059"/>
    </source>
</evidence>
<comment type="caution">
    <text evidence="13">The sequence shown here is derived from an EMBL/GenBank/DDBJ whole genome shotgun (WGS) entry which is preliminary data.</text>
</comment>
<keyword evidence="6" id="KW-0479">Metal-binding</keyword>
<sequence length="304" mass="33324">MSLNNGSLFFLPVKYDKINVKSIRFGQDVKKVEPFRGGSHLLALTPWIDAYENVAAGITVRSGGFSQKPYQSLNMGFHVNDDNETVRQNRSTVSKTLGIPTARWTGTEQVHKAEIRKITAKDAGMGAMDLETAFKGTDGVYTTEKDLLLTSLYADCVPLYFFDPSKKIAGLAHAGWKGTALNIGGELVKKWVIDENADKDGILAAIGPSIGSCCYEVDEYVMSRMNEALGSRTDAAAKKVSAGKYMLDLKEANRQLLIASGLKETNIVVSDYCTSCRNDLFFSYRKDGGTTGRMMSYIMLKGDS</sequence>
<comment type="similarity">
    <text evidence="4 12">Belongs to the purine nucleoside phosphorylase YfiH/LACC1 family.</text>
</comment>
<dbReference type="OrthoDB" id="4279at2"/>
<comment type="cofactor">
    <cofactor evidence="2">
        <name>Zn(2+)</name>
        <dbReference type="ChEBI" id="CHEBI:29105"/>
    </cofactor>
</comment>
<organism evidence="13 14">
    <name type="scientific">Fictibacillus aquaticus</name>
    <dbReference type="NCBI Taxonomy" id="2021314"/>
    <lineage>
        <taxon>Bacteria</taxon>
        <taxon>Bacillati</taxon>
        <taxon>Bacillota</taxon>
        <taxon>Bacilli</taxon>
        <taxon>Bacillales</taxon>
        <taxon>Fictibacillaceae</taxon>
        <taxon>Fictibacillus</taxon>
    </lineage>
</organism>
<gene>
    <name evidence="13" type="ORF">CGZ90_03245</name>
</gene>
<evidence type="ECO:0000256" key="8">
    <source>
        <dbReference type="ARBA" id="ARBA00022833"/>
    </source>
</evidence>
<evidence type="ECO:0000256" key="6">
    <source>
        <dbReference type="ARBA" id="ARBA00022723"/>
    </source>
</evidence>
<dbReference type="SUPFAM" id="SSF64438">
    <property type="entry name" value="CNF1/YfiH-like putative cysteine hydrolases"/>
    <property type="match status" value="1"/>
</dbReference>
<comment type="catalytic activity">
    <reaction evidence="10">
        <text>adenosine + phosphate = alpha-D-ribose 1-phosphate + adenine</text>
        <dbReference type="Rhea" id="RHEA:27642"/>
        <dbReference type="ChEBI" id="CHEBI:16335"/>
        <dbReference type="ChEBI" id="CHEBI:16708"/>
        <dbReference type="ChEBI" id="CHEBI:43474"/>
        <dbReference type="ChEBI" id="CHEBI:57720"/>
        <dbReference type="EC" id="2.4.2.1"/>
    </reaction>
    <physiologicalReaction direction="left-to-right" evidence="10">
        <dbReference type="Rhea" id="RHEA:27643"/>
    </physiologicalReaction>
</comment>
<evidence type="ECO:0000313" key="13">
    <source>
        <dbReference type="EMBL" id="OYD58931.1"/>
    </source>
</evidence>
<accession>A0A235FCD0</accession>
<evidence type="ECO:0000256" key="4">
    <source>
        <dbReference type="ARBA" id="ARBA00007353"/>
    </source>
</evidence>
<comment type="catalytic activity">
    <reaction evidence="11">
        <text>S-methyl-5'-thioadenosine + phosphate = 5-(methylsulfanyl)-alpha-D-ribose 1-phosphate + adenine</text>
        <dbReference type="Rhea" id="RHEA:11852"/>
        <dbReference type="ChEBI" id="CHEBI:16708"/>
        <dbReference type="ChEBI" id="CHEBI:17509"/>
        <dbReference type="ChEBI" id="CHEBI:43474"/>
        <dbReference type="ChEBI" id="CHEBI:58533"/>
        <dbReference type="EC" id="2.4.2.28"/>
    </reaction>
    <physiologicalReaction direction="left-to-right" evidence="11">
        <dbReference type="Rhea" id="RHEA:11853"/>
    </physiologicalReaction>
</comment>
<dbReference type="GO" id="GO:0016787">
    <property type="term" value="F:hydrolase activity"/>
    <property type="evidence" value="ECO:0007669"/>
    <property type="project" value="UniProtKB-KW"/>
</dbReference>
<protein>
    <recommendedName>
        <fullName evidence="12">Purine nucleoside phosphorylase</fullName>
    </recommendedName>
</protein>
<keyword evidence="7" id="KW-0378">Hydrolase</keyword>
<evidence type="ECO:0000256" key="7">
    <source>
        <dbReference type="ARBA" id="ARBA00022801"/>
    </source>
</evidence>
<evidence type="ECO:0000256" key="9">
    <source>
        <dbReference type="ARBA" id="ARBA00047989"/>
    </source>
</evidence>